<keyword evidence="1" id="KW-0472">Membrane</keyword>
<proteinExistence type="predicted"/>
<reference evidence="2 3" key="2">
    <citation type="submission" date="2007-09" db="EMBL/GenBank/DDBJ databases">
        <authorList>
            <person name="Fulton L."/>
            <person name="Clifton S."/>
            <person name="Fulton B."/>
            <person name="Xu J."/>
            <person name="Minx P."/>
            <person name="Pepin K.H."/>
            <person name="Johnson M."/>
            <person name="Thiruvilangam P."/>
            <person name="Bhonagiri V."/>
            <person name="Nash W.E."/>
            <person name="Mardis E.R."/>
            <person name="Wilson R.K."/>
        </authorList>
    </citation>
    <scope>NUCLEOTIDE SEQUENCE [LARGE SCALE GENOMIC DNA]</scope>
    <source>
        <strain evidence="2 3">M21/2</strain>
    </source>
</reference>
<feature type="transmembrane region" description="Helical" evidence="1">
    <location>
        <begin position="12"/>
        <end position="34"/>
    </location>
</feature>
<evidence type="ECO:0000313" key="2">
    <source>
        <dbReference type="EMBL" id="EDP20957.1"/>
    </source>
</evidence>
<name>A8SDP5_9FIRM</name>
<keyword evidence="1" id="KW-0812">Transmembrane</keyword>
<evidence type="ECO:0000256" key="1">
    <source>
        <dbReference type="SAM" id="Phobius"/>
    </source>
</evidence>
<protein>
    <submittedName>
        <fullName evidence="2">Uncharacterized protein</fullName>
    </submittedName>
</protein>
<dbReference type="AlphaFoldDB" id="A8SDP5"/>
<dbReference type="Proteomes" id="UP000005945">
    <property type="component" value="Unassembled WGS sequence"/>
</dbReference>
<evidence type="ECO:0000313" key="3">
    <source>
        <dbReference type="Proteomes" id="UP000005945"/>
    </source>
</evidence>
<dbReference type="HOGENOM" id="CLU_2769742_0_0_9"/>
<gene>
    <name evidence="2" type="ORF">FAEPRAM212_02284</name>
</gene>
<organism evidence="2 3">
    <name type="scientific">Faecalibacterium prausnitzii M21/2</name>
    <dbReference type="NCBI Taxonomy" id="411485"/>
    <lineage>
        <taxon>Bacteria</taxon>
        <taxon>Bacillati</taxon>
        <taxon>Bacillota</taxon>
        <taxon>Clostridia</taxon>
        <taxon>Eubacteriales</taxon>
        <taxon>Oscillospiraceae</taxon>
        <taxon>Faecalibacterium</taxon>
    </lineage>
</organism>
<reference evidence="2 3" key="1">
    <citation type="submission" date="2007-09" db="EMBL/GenBank/DDBJ databases">
        <title>Draft genome sequence of Faecalibacterium prausnitzii M21/2.</title>
        <authorList>
            <person name="Sudarsanam P."/>
            <person name="Ley R."/>
            <person name="Guruge J."/>
            <person name="Turnbaugh P.J."/>
            <person name="Mahowald M."/>
            <person name="Liep D."/>
            <person name="Gordon J."/>
        </authorList>
    </citation>
    <scope>NUCLEOTIDE SEQUENCE [LARGE SCALE GENOMIC DNA]</scope>
    <source>
        <strain evidence="2 3">M21/2</strain>
    </source>
</reference>
<sequence>MPVMLCFHTCTLFSGSIIIHFAAVSDIIFTYRLCFPLQKAQKARVSFPISPQSVRIGKENIAYRKELLL</sequence>
<comment type="caution">
    <text evidence="2">The sequence shown here is derived from an EMBL/GenBank/DDBJ whole genome shotgun (WGS) entry which is preliminary data.</text>
</comment>
<accession>A8SDP5</accession>
<dbReference type="EMBL" id="ABED02000028">
    <property type="protein sequence ID" value="EDP20957.1"/>
    <property type="molecule type" value="Genomic_DNA"/>
</dbReference>
<keyword evidence="1" id="KW-1133">Transmembrane helix</keyword>